<dbReference type="KEGG" id="rlc:K227x_32360"/>
<proteinExistence type="predicted"/>
<accession>A0A517NCH5</accession>
<sequence length="65" mass="7411">MAVLIASFNYQVIHIASATCCNFKISNAFAGVKVITSEVEVVKFARFQFVQFLNQHVDFRTPKRE</sequence>
<keyword evidence="2" id="KW-1185">Reference proteome</keyword>
<name>A0A517NCH5_9BACT</name>
<dbReference type="EMBL" id="CP036525">
    <property type="protein sequence ID" value="QDT04839.1"/>
    <property type="molecule type" value="Genomic_DNA"/>
</dbReference>
<protein>
    <submittedName>
        <fullName evidence="1">Uncharacterized protein</fullName>
    </submittedName>
</protein>
<evidence type="ECO:0000313" key="2">
    <source>
        <dbReference type="Proteomes" id="UP000318538"/>
    </source>
</evidence>
<reference evidence="1 2" key="1">
    <citation type="submission" date="2019-02" db="EMBL/GenBank/DDBJ databases">
        <title>Deep-cultivation of Planctomycetes and their phenomic and genomic characterization uncovers novel biology.</title>
        <authorList>
            <person name="Wiegand S."/>
            <person name="Jogler M."/>
            <person name="Boedeker C."/>
            <person name="Pinto D."/>
            <person name="Vollmers J."/>
            <person name="Rivas-Marin E."/>
            <person name="Kohn T."/>
            <person name="Peeters S.H."/>
            <person name="Heuer A."/>
            <person name="Rast P."/>
            <person name="Oberbeckmann S."/>
            <person name="Bunk B."/>
            <person name="Jeske O."/>
            <person name="Meyerdierks A."/>
            <person name="Storesund J.E."/>
            <person name="Kallscheuer N."/>
            <person name="Luecker S."/>
            <person name="Lage O.M."/>
            <person name="Pohl T."/>
            <person name="Merkel B.J."/>
            <person name="Hornburger P."/>
            <person name="Mueller R.-W."/>
            <person name="Bruemmer F."/>
            <person name="Labrenz M."/>
            <person name="Spormann A.M."/>
            <person name="Op den Camp H."/>
            <person name="Overmann J."/>
            <person name="Amann R."/>
            <person name="Jetten M.S.M."/>
            <person name="Mascher T."/>
            <person name="Medema M.H."/>
            <person name="Devos D.P."/>
            <person name="Kaster A.-K."/>
            <person name="Ovreas L."/>
            <person name="Rohde M."/>
            <person name="Galperin M.Y."/>
            <person name="Jogler C."/>
        </authorList>
    </citation>
    <scope>NUCLEOTIDE SEQUENCE [LARGE SCALE GENOMIC DNA]</scope>
    <source>
        <strain evidence="1 2">K22_7</strain>
    </source>
</reference>
<organism evidence="1 2">
    <name type="scientific">Rubripirellula lacrimiformis</name>
    <dbReference type="NCBI Taxonomy" id="1930273"/>
    <lineage>
        <taxon>Bacteria</taxon>
        <taxon>Pseudomonadati</taxon>
        <taxon>Planctomycetota</taxon>
        <taxon>Planctomycetia</taxon>
        <taxon>Pirellulales</taxon>
        <taxon>Pirellulaceae</taxon>
        <taxon>Rubripirellula</taxon>
    </lineage>
</organism>
<dbReference type="AlphaFoldDB" id="A0A517NCH5"/>
<evidence type="ECO:0000313" key="1">
    <source>
        <dbReference type="EMBL" id="QDT04839.1"/>
    </source>
</evidence>
<gene>
    <name evidence="1" type="ORF">K227x_32360</name>
</gene>
<dbReference type="Proteomes" id="UP000318538">
    <property type="component" value="Chromosome"/>
</dbReference>